<proteinExistence type="predicted"/>
<feature type="compositionally biased region" description="Basic residues" evidence="1">
    <location>
        <begin position="1"/>
        <end position="10"/>
    </location>
</feature>
<evidence type="ECO:0000313" key="3">
    <source>
        <dbReference type="Proteomes" id="UP000187609"/>
    </source>
</evidence>
<protein>
    <submittedName>
        <fullName evidence="2">Uncharacterized protein</fullName>
    </submittedName>
</protein>
<evidence type="ECO:0000313" key="2">
    <source>
        <dbReference type="EMBL" id="OIT28442.1"/>
    </source>
</evidence>
<dbReference type="EMBL" id="MJEQ01002063">
    <property type="protein sequence ID" value="OIT28442.1"/>
    <property type="molecule type" value="Genomic_DNA"/>
</dbReference>
<keyword evidence="3" id="KW-1185">Reference proteome</keyword>
<dbReference type="OrthoDB" id="10393214at2759"/>
<dbReference type="AlphaFoldDB" id="A0A1J6KEF5"/>
<dbReference type="Gramene" id="OIT28442">
    <property type="protein sequence ID" value="OIT28442"/>
    <property type="gene ID" value="A4A49_21856"/>
</dbReference>
<reference evidence="2" key="1">
    <citation type="submission" date="2016-11" db="EMBL/GenBank/DDBJ databases">
        <title>The genome of Nicotiana attenuata.</title>
        <authorList>
            <person name="Xu S."/>
            <person name="Brockmoeller T."/>
            <person name="Gaquerel E."/>
            <person name="Navarro A."/>
            <person name="Kuhl H."/>
            <person name="Gase K."/>
            <person name="Ling Z."/>
            <person name="Zhou W."/>
            <person name="Kreitzer C."/>
            <person name="Stanke M."/>
            <person name="Tang H."/>
            <person name="Lyons E."/>
            <person name="Pandey P."/>
            <person name="Pandey S.P."/>
            <person name="Timmermann B."/>
            <person name="Baldwin I.T."/>
        </authorList>
    </citation>
    <scope>NUCLEOTIDE SEQUENCE [LARGE SCALE GENOMIC DNA]</scope>
    <source>
        <strain evidence="2">UT</strain>
    </source>
</reference>
<feature type="region of interest" description="Disordered" evidence="1">
    <location>
        <begin position="1"/>
        <end position="25"/>
    </location>
</feature>
<evidence type="ECO:0000256" key="1">
    <source>
        <dbReference type="SAM" id="MobiDB-lite"/>
    </source>
</evidence>
<accession>A0A1J6KEF5</accession>
<dbReference type="SMR" id="A0A1J6KEF5"/>
<gene>
    <name evidence="2" type="ORF">A4A49_21856</name>
</gene>
<dbReference type="KEGG" id="nau:109212635"/>
<comment type="caution">
    <text evidence="2">The sequence shown here is derived from an EMBL/GenBank/DDBJ whole genome shotgun (WGS) entry which is preliminary data.</text>
</comment>
<sequence>MDSRQSKKSSRSVTEADDKNAKHRKIDVRVAATEKEKILLQRRLKNRQTKTNRLLANAHHVNPIGTTSKLQDDLTIGAFCSSSELVIERTIFPSLDVFHSEKDVIHPFHVFEKGSTSGTANDLCTPILDTSTTKAYAVQKDKNMLHPTPVSEKGRVVNP</sequence>
<name>A0A1J6KEF5_NICAT</name>
<dbReference type="Proteomes" id="UP000187609">
    <property type="component" value="Unassembled WGS sequence"/>
</dbReference>
<organism evidence="2 3">
    <name type="scientific">Nicotiana attenuata</name>
    <name type="common">Coyote tobacco</name>
    <dbReference type="NCBI Taxonomy" id="49451"/>
    <lineage>
        <taxon>Eukaryota</taxon>
        <taxon>Viridiplantae</taxon>
        <taxon>Streptophyta</taxon>
        <taxon>Embryophyta</taxon>
        <taxon>Tracheophyta</taxon>
        <taxon>Spermatophyta</taxon>
        <taxon>Magnoliopsida</taxon>
        <taxon>eudicotyledons</taxon>
        <taxon>Gunneridae</taxon>
        <taxon>Pentapetalae</taxon>
        <taxon>asterids</taxon>
        <taxon>lamiids</taxon>
        <taxon>Solanales</taxon>
        <taxon>Solanaceae</taxon>
        <taxon>Nicotianoideae</taxon>
        <taxon>Nicotianeae</taxon>
        <taxon>Nicotiana</taxon>
    </lineage>
</organism>